<dbReference type="Gene3D" id="3.90.190.10">
    <property type="entry name" value="Protein tyrosine phosphatase superfamily"/>
    <property type="match status" value="1"/>
</dbReference>
<protein>
    <recommendedName>
        <fullName evidence="1">protein-tyrosine-phosphatase</fullName>
        <ecNumber evidence="1">3.1.3.48</ecNumber>
    </recommendedName>
</protein>
<dbReference type="InterPro" id="IPR000242">
    <property type="entry name" value="PTP_cat"/>
</dbReference>
<dbReference type="InterPro" id="IPR016130">
    <property type="entry name" value="Tyr_Pase_AS"/>
</dbReference>
<dbReference type="InterPro" id="IPR003595">
    <property type="entry name" value="Tyr_Pase_cat"/>
</dbReference>
<dbReference type="OrthoDB" id="10253954at2759"/>
<dbReference type="SMART" id="SM00404">
    <property type="entry name" value="PTPc_motif"/>
    <property type="match status" value="1"/>
</dbReference>
<keyword evidence="6" id="KW-1185">Reference proteome</keyword>
<name>A0A1A6HKE9_NEOLE</name>
<dbReference type="Pfam" id="PF00102">
    <property type="entry name" value="Y_phosphatase"/>
    <property type="match status" value="1"/>
</dbReference>
<accession>A0A1A6HKE9</accession>
<comment type="caution">
    <text evidence="5">The sequence shown here is derived from an EMBL/GenBank/DDBJ whole genome shotgun (WGS) entry which is preliminary data.</text>
</comment>
<proteinExistence type="predicted"/>
<evidence type="ECO:0000259" key="4">
    <source>
        <dbReference type="PROSITE" id="PS50056"/>
    </source>
</evidence>
<dbReference type="Proteomes" id="UP000092124">
    <property type="component" value="Unassembled WGS sequence"/>
</dbReference>
<dbReference type="SUPFAM" id="SSF52799">
    <property type="entry name" value="(Phosphotyrosine protein) phosphatases II"/>
    <property type="match status" value="1"/>
</dbReference>
<dbReference type="PROSITE" id="PS50056">
    <property type="entry name" value="TYR_PHOSPHATASE_2"/>
    <property type="match status" value="1"/>
</dbReference>
<feature type="non-terminal residue" evidence="5">
    <location>
        <position position="1"/>
    </location>
</feature>
<feature type="domain" description="Tyrosine specific protein phosphatases" evidence="4">
    <location>
        <begin position="67"/>
        <end position="139"/>
    </location>
</feature>
<dbReference type="PRINTS" id="PR00700">
    <property type="entry name" value="PRTYPHPHTASE"/>
</dbReference>
<evidence type="ECO:0000256" key="1">
    <source>
        <dbReference type="ARBA" id="ARBA00013064"/>
    </source>
</evidence>
<dbReference type="EMBL" id="LZPO01027427">
    <property type="protein sequence ID" value="OBS78440.1"/>
    <property type="molecule type" value="Genomic_DNA"/>
</dbReference>
<dbReference type="AlphaFoldDB" id="A0A1A6HKE9"/>
<reference evidence="5 6" key="1">
    <citation type="submission" date="2016-06" db="EMBL/GenBank/DDBJ databases">
        <title>The Draft Genome Sequence and Annotation of the Desert Woodrat Neotoma lepida.</title>
        <authorList>
            <person name="Campbell M."/>
            <person name="Oakeson K.F."/>
            <person name="Yandell M."/>
            <person name="Halpert J.R."/>
            <person name="Dearing D."/>
        </authorList>
    </citation>
    <scope>NUCLEOTIDE SEQUENCE [LARGE SCALE GENOMIC DNA]</scope>
    <source>
        <strain evidence="5">417</strain>
        <tissue evidence="5">Liver</tissue>
    </source>
</reference>
<dbReference type="SMART" id="SM00194">
    <property type="entry name" value="PTPc"/>
    <property type="match status" value="1"/>
</dbReference>
<dbReference type="PANTHER" id="PTHR19134:SF449">
    <property type="entry name" value="TYROSINE-PROTEIN PHOSPHATASE 1"/>
    <property type="match status" value="1"/>
</dbReference>
<dbReference type="GO" id="GO:0004725">
    <property type="term" value="F:protein tyrosine phosphatase activity"/>
    <property type="evidence" value="ECO:0007669"/>
    <property type="project" value="UniProtKB-EC"/>
</dbReference>
<sequence length="314" mass="36147">LCMQYWPEKTSGCYGPIQVEFVSADIDEDIIHRIFRICNMARDGYRIVQHLQYIGWPAYRDTPPSKRSLLKVVRRLEKWQEQYDGREGRTVVHCLNGGGRSGTFCAICSVCEMIQQQNIIDVFHIVKTLRNNKSNMVETLTLSAEMVKEGMRRTLETGSQNRSCLDQMRLPHLNKFPTPYEIYCIKRPKGLLKSFITTINKPVVKLACHQGTKSLPCSGMQSTVLWARKLRPTLQPPPEERWMIGPLDSSVNYYFNQISPYFVVTNGNLNLIYIHSLSAKKPPVWKEDLVPHVKIDSDLKDGSHRKQISLKGDY</sequence>
<dbReference type="PROSITE" id="PS00383">
    <property type="entry name" value="TYR_PHOSPHATASE_1"/>
    <property type="match status" value="1"/>
</dbReference>
<evidence type="ECO:0000259" key="3">
    <source>
        <dbReference type="PROSITE" id="PS50055"/>
    </source>
</evidence>
<dbReference type="InterPro" id="IPR029021">
    <property type="entry name" value="Prot-tyrosine_phosphatase-like"/>
</dbReference>
<dbReference type="STRING" id="56216.A0A1A6HKE9"/>
<keyword evidence="2" id="KW-0378">Hydrolase</keyword>
<dbReference type="PROSITE" id="PS50055">
    <property type="entry name" value="TYR_PHOSPHATASE_PTP"/>
    <property type="match status" value="1"/>
</dbReference>
<dbReference type="InterPro" id="IPR000387">
    <property type="entry name" value="Tyr_Pase_dom"/>
</dbReference>
<keyword evidence="2" id="KW-0904">Protein phosphatase</keyword>
<feature type="domain" description="Tyrosine-protein phosphatase" evidence="3">
    <location>
        <begin position="1"/>
        <end position="139"/>
    </location>
</feature>
<dbReference type="PANTHER" id="PTHR19134">
    <property type="entry name" value="RECEPTOR-TYPE TYROSINE-PROTEIN PHOSPHATASE"/>
    <property type="match status" value="1"/>
</dbReference>
<organism evidence="5 6">
    <name type="scientific">Neotoma lepida</name>
    <name type="common">Desert woodrat</name>
    <dbReference type="NCBI Taxonomy" id="56216"/>
    <lineage>
        <taxon>Eukaryota</taxon>
        <taxon>Metazoa</taxon>
        <taxon>Chordata</taxon>
        <taxon>Craniata</taxon>
        <taxon>Vertebrata</taxon>
        <taxon>Euteleostomi</taxon>
        <taxon>Mammalia</taxon>
        <taxon>Eutheria</taxon>
        <taxon>Euarchontoglires</taxon>
        <taxon>Glires</taxon>
        <taxon>Rodentia</taxon>
        <taxon>Myomorpha</taxon>
        <taxon>Muroidea</taxon>
        <taxon>Cricetidae</taxon>
        <taxon>Neotominae</taxon>
        <taxon>Neotoma</taxon>
    </lineage>
</organism>
<evidence type="ECO:0000313" key="5">
    <source>
        <dbReference type="EMBL" id="OBS78440.1"/>
    </source>
</evidence>
<evidence type="ECO:0000256" key="2">
    <source>
        <dbReference type="ARBA" id="ARBA00022912"/>
    </source>
</evidence>
<gene>
    <name evidence="5" type="ORF">A6R68_19171</name>
</gene>
<evidence type="ECO:0000313" key="6">
    <source>
        <dbReference type="Proteomes" id="UP000092124"/>
    </source>
</evidence>
<dbReference type="EC" id="3.1.3.48" evidence="1"/>
<dbReference type="InterPro" id="IPR050348">
    <property type="entry name" value="Protein-Tyr_Phosphatase"/>
</dbReference>